<name>A0A290Q9Z6_9BACT</name>
<accession>A0A290Q9Z6</accession>
<dbReference type="GO" id="GO:0000156">
    <property type="term" value="F:phosphorelay response regulator activity"/>
    <property type="evidence" value="ECO:0007669"/>
    <property type="project" value="TreeGrafter"/>
</dbReference>
<feature type="domain" description="OmpR/PhoB-type" evidence="9">
    <location>
        <begin position="135"/>
        <end position="231"/>
    </location>
</feature>
<evidence type="ECO:0000313" key="11">
    <source>
        <dbReference type="Proteomes" id="UP000217265"/>
    </source>
</evidence>
<feature type="DNA-binding region" description="OmpR/PhoB-type" evidence="7">
    <location>
        <begin position="135"/>
        <end position="231"/>
    </location>
</feature>
<evidence type="ECO:0000256" key="7">
    <source>
        <dbReference type="PROSITE-ProRule" id="PRU01091"/>
    </source>
</evidence>
<protein>
    <submittedName>
        <fullName evidence="10">DNA-binding response regulator</fullName>
    </submittedName>
</protein>
<evidence type="ECO:0000259" key="9">
    <source>
        <dbReference type="PROSITE" id="PS51755"/>
    </source>
</evidence>
<sequence>MTDSKVKKILIVDDEADVTELVSYHLKAKGYQVEAINNPNNSLGTARTFLPDLVILDVMMPDLNGVQICRLLRADPQLKKVPVIFLTAKAEESDRIQGLETGADDYICKPFSTKELVLRVQSILRRASEGGGEEVKKLQAGDIVIDIERHEAVVCGKAIELTATEFKLLRLLMERRGRVQTREHLLINVWNYETEIETRTVDTHVRRLREKLGAEADWIETIRGVGYRLAERKVQTCPT</sequence>
<dbReference type="GO" id="GO:0000976">
    <property type="term" value="F:transcription cis-regulatory region binding"/>
    <property type="evidence" value="ECO:0007669"/>
    <property type="project" value="TreeGrafter"/>
</dbReference>
<keyword evidence="4 7" id="KW-0238">DNA-binding</keyword>
<dbReference type="KEGG" id="vbh:CMV30_08700"/>
<dbReference type="Pfam" id="PF00486">
    <property type="entry name" value="Trans_reg_C"/>
    <property type="match status" value="1"/>
</dbReference>
<keyword evidence="1 6" id="KW-0597">Phosphoprotein</keyword>
<dbReference type="Gene3D" id="6.10.250.690">
    <property type="match status" value="1"/>
</dbReference>
<dbReference type="AlphaFoldDB" id="A0A290Q9Z6"/>
<dbReference type="SMART" id="SM00862">
    <property type="entry name" value="Trans_reg_C"/>
    <property type="match status" value="1"/>
</dbReference>
<dbReference type="FunFam" id="3.40.50.2300:FF:000001">
    <property type="entry name" value="DNA-binding response regulator PhoB"/>
    <property type="match status" value="1"/>
</dbReference>
<dbReference type="PANTHER" id="PTHR48111:SF40">
    <property type="entry name" value="PHOSPHATE REGULON TRANSCRIPTIONAL REGULATORY PROTEIN PHOB"/>
    <property type="match status" value="1"/>
</dbReference>
<dbReference type="SUPFAM" id="SSF46894">
    <property type="entry name" value="C-terminal effector domain of the bipartite response regulators"/>
    <property type="match status" value="1"/>
</dbReference>
<dbReference type="SUPFAM" id="SSF52172">
    <property type="entry name" value="CheY-like"/>
    <property type="match status" value="1"/>
</dbReference>
<dbReference type="PANTHER" id="PTHR48111">
    <property type="entry name" value="REGULATOR OF RPOS"/>
    <property type="match status" value="1"/>
</dbReference>
<keyword evidence="5" id="KW-0804">Transcription</keyword>
<gene>
    <name evidence="10" type="ORF">CMV30_08700</name>
</gene>
<feature type="modified residue" description="4-aspartylphosphate" evidence="6">
    <location>
        <position position="57"/>
    </location>
</feature>
<reference evidence="10 11" key="1">
    <citation type="submission" date="2017-09" db="EMBL/GenBank/DDBJ databases">
        <title>Complete genome sequence of Verrucomicrobial strain HZ-65, isolated from freshwater.</title>
        <authorList>
            <person name="Choi A."/>
        </authorList>
    </citation>
    <scope>NUCLEOTIDE SEQUENCE [LARGE SCALE GENOMIC DNA]</scope>
    <source>
        <strain evidence="10 11">HZ-65</strain>
    </source>
</reference>
<dbReference type="InterPro" id="IPR001867">
    <property type="entry name" value="OmpR/PhoB-type_DNA-bd"/>
</dbReference>
<dbReference type="PROSITE" id="PS50110">
    <property type="entry name" value="RESPONSE_REGULATORY"/>
    <property type="match status" value="1"/>
</dbReference>
<dbReference type="InterPro" id="IPR039420">
    <property type="entry name" value="WalR-like"/>
</dbReference>
<dbReference type="GO" id="GO:0032993">
    <property type="term" value="C:protein-DNA complex"/>
    <property type="evidence" value="ECO:0007669"/>
    <property type="project" value="TreeGrafter"/>
</dbReference>
<dbReference type="Pfam" id="PF00072">
    <property type="entry name" value="Response_reg"/>
    <property type="match status" value="1"/>
</dbReference>
<keyword evidence="3" id="KW-0805">Transcription regulation</keyword>
<evidence type="ECO:0000259" key="8">
    <source>
        <dbReference type="PROSITE" id="PS50110"/>
    </source>
</evidence>
<proteinExistence type="predicted"/>
<feature type="domain" description="Response regulatory" evidence="8">
    <location>
        <begin position="8"/>
        <end position="124"/>
    </location>
</feature>
<dbReference type="InterPro" id="IPR036388">
    <property type="entry name" value="WH-like_DNA-bd_sf"/>
</dbReference>
<evidence type="ECO:0000256" key="3">
    <source>
        <dbReference type="ARBA" id="ARBA00023015"/>
    </source>
</evidence>
<evidence type="ECO:0000256" key="2">
    <source>
        <dbReference type="ARBA" id="ARBA00023012"/>
    </source>
</evidence>
<evidence type="ECO:0000256" key="6">
    <source>
        <dbReference type="PROSITE-ProRule" id="PRU00169"/>
    </source>
</evidence>
<keyword evidence="2" id="KW-0902">Two-component regulatory system</keyword>
<dbReference type="GO" id="GO:0005829">
    <property type="term" value="C:cytosol"/>
    <property type="evidence" value="ECO:0007669"/>
    <property type="project" value="TreeGrafter"/>
</dbReference>
<dbReference type="PROSITE" id="PS51755">
    <property type="entry name" value="OMPR_PHOB"/>
    <property type="match status" value="1"/>
</dbReference>
<dbReference type="SMART" id="SM00448">
    <property type="entry name" value="REC"/>
    <property type="match status" value="1"/>
</dbReference>
<dbReference type="InterPro" id="IPR001789">
    <property type="entry name" value="Sig_transdc_resp-reg_receiver"/>
</dbReference>
<dbReference type="InterPro" id="IPR011006">
    <property type="entry name" value="CheY-like_superfamily"/>
</dbReference>
<dbReference type="RefSeq" id="WP_096055652.1">
    <property type="nucleotide sequence ID" value="NZ_CP023344.1"/>
</dbReference>
<dbReference type="Proteomes" id="UP000217265">
    <property type="component" value="Chromosome"/>
</dbReference>
<evidence type="ECO:0000313" key="10">
    <source>
        <dbReference type="EMBL" id="ATC64020.1"/>
    </source>
</evidence>
<dbReference type="OrthoDB" id="9778145at2"/>
<dbReference type="Gene3D" id="3.40.50.2300">
    <property type="match status" value="1"/>
</dbReference>
<dbReference type="InterPro" id="IPR016032">
    <property type="entry name" value="Sig_transdc_resp-reg_C-effctor"/>
</dbReference>
<dbReference type="CDD" id="cd00383">
    <property type="entry name" value="trans_reg_C"/>
    <property type="match status" value="1"/>
</dbReference>
<evidence type="ECO:0000256" key="4">
    <source>
        <dbReference type="ARBA" id="ARBA00023125"/>
    </source>
</evidence>
<evidence type="ECO:0000256" key="5">
    <source>
        <dbReference type="ARBA" id="ARBA00023163"/>
    </source>
</evidence>
<keyword evidence="11" id="KW-1185">Reference proteome</keyword>
<evidence type="ECO:0000256" key="1">
    <source>
        <dbReference type="ARBA" id="ARBA00022553"/>
    </source>
</evidence>
<dbReference type="Gene3D" id="1.10.10.10">
    <property type="entry name" value="Winged helix-like DNA-binding domain superfamily/Winged helix DNA-binding domain"/>
    <property type="match status" value="1"/>
</dbReference>
<dbReference type="EMBL" id="CP023344">
    <property type="protein sequence ID" value="ATC64020.1"/>
    <property type="molecule type" value="Genomic_DNA"/>
</dbReference>
<organism evidence="10 11">
    <name type="scientific">Nibricoccus aquaticus</name>
    <dbReference type="NCBI Taxonomy" id="2576891"/>
    <lineage>
        <taxon>Bacteria</taxon>
        <taxon>Pseudomonadati</taxon>
        <taxon>Verrucomicrobiota</taxon>
        <taxon>Opitutia</taxon>
        <taxon>Opitutales</taxon>
        <taxon>Opitutaceae</taxon>
        <taxon>Nibricoccus</taxon>
    </lineage>
</organism>
<dbReference type="GO" id="GO:0006355">
    <property type="term" value="P:regulation of DNA-templated transcription"/>
    <property type="evidence" value="ECO:0007669"/>
    <property type="project" value="InterPro"/>
</dbReference>